<name>A0A1R4H437_9GAMM</name>
<proteinExistence type="predicted"/>
<reference evidence="2" key="1">
    <citation type="submission" date="2017-02" db="EMBL/GenBank/DDBJ databases">
        <authorList>
            <person name="Daims H."/>
        </authorList>
    </citation>
    <scope>NUCLEOTIDE SEQUENCE [LARGE SCALE GENOMIC DNA]</scope>
</reference>
<dbReference type="EMBL" id="FUKJ01000097">
    <property type="protein sequence ID" value="SJM90791.1"/>
    <property type="molecule type" value="Genomic_DNA"/>
</dbReference>
<evidence type="ECO:0000313" key="1">
    <source>
        <dbReference type="EMBL" id="SJM90791.1"/>
    </source>
</evidence>
<protein>
    <submittedName>
        <fullName evidence="1">Uncharacterized protein</fullName>
    </submittedName>
</protein>
<dbReference type="Proteomes" id="UP000195442">
    <property type="component" value="Unassembled WGS sequence"/>
</dbReference>
<dbReference type="AlphaFoldDB" id="A0A1R4H437"/>
<keyword evidence="2" id="KW-1185">Reference proteome</keyword>
<accession>A0A1R4H437</accession>
<sequence>MSFVPLKSTYFWFLWIDKNAVPYFLES</sequence>
<evidence type="ECO:0000313" key="2">
    <source>
        <dbReference type="Proteomes" id="UP000195442"/>
    </source>
</evidence>
<organism evidence="1 2">
    <name type="scientific">Crenothrix polyspora</name>
    <dbReference type="NCBI Taxonomy" id="360316"/>
    <lineage>
        <taxon>Bacteria</taxon>
        <taxon>Pseudomonadati</taxon>
        <taxon>Pseudomonadota</taxon>
        <taxon>Gammaproteobacteria</taxon>
        <taxon>Methylococcales</taxon>
        <taxon>Crenotrichaceae</taxon>
        <taxon>Crenothrix</taxon>
    </lineage>
</organism>
<gene>
    <name evidence="1" type="ORF">CRENPOLYSF2_1860005</name>
</gene>